<protein>
    <submittedName>
        <fullName evidence="3">MFS transporter</fullName>
    </submittedName>
</protein>
<comment type="caution">
    <text evidence="3">The sequence shown here is derived from an EMBL/GenBank/DDBJ whole genome shotgun (WGS) entry which is preliminary data.</text>
</comment>
<dbReference type="eggNOG" id="COG3181">
    <property type="taxonomic scope" value="Bacteria"/>
</dbReference>
<dbReference type="AlphaFoldDB" id="V8QVJ4"/>
<dbReference type="PATRIC" id="fig|1424334.3.peg.1865"/>
<evidence type="ECO:0000313" key="3">
    <source>
        <dbReference type="EMBL" id="ETF03009.1"/>
    </source>
</evidence>
<dbReference type="Pfam" id="PF03401">
    <property type="entry name" value="TctC"/>
    <property type="match status" value="1"/>
</dbReference>
<dbReference type="HOGENOM" id="CLU_045683_0_2_4"/>
<dbReference type="Proteomes" id="UP000018733">
    <property type="component" value="Unassembled WGS sequence"/>
</dbReference>
<gene>
    <name evidence="3" type="ORF">W822_09280</name>
</gene>
<dbReference type="SUPFAM" id="SSF53850">
    <property type="entry name" value="Periplasmic binding protein-like II"/>
    <property type="match status" value="1"/>
</dbReference>
<organism evidence="3 4">
    <name type="scientific">Advenella kashmirensis W13003</name>
    <dbReference type="NCBI Taxonomy" id="1424334"/>
    <lineage>
        <taxon>Bacteria</taxon>
        <taxon>Pseudomonadati</taxon>
        <taxon>Pseudomonadota</taxon>
        <taxon>Betaproteobacteria</taxon>
        <taxon>Burkholderiales</taxon>
        <taxon>Alcaligenaceae</taxon>
    </lineage>
</organism>
<dbReference type="RefSeq" id="WP_024004831.1">
    <property type="nucleotide sequence ID" value="NZ_KI650979.1"/>
</dbReference>
<dbReference type="PANTHER" id="PTHR42928">
    <property type="entry name" value="TRICARBOXYLATE-BINDING PROTEIN"/>
    <property type="match status" value="1"/>
</dbReference>
<dbReference type="PIRSF" id="PIRSF017082">
    <property type="entry name" value="YflP"/>
    <property type="match status" value="1"/>
</dbReference>
<feature type="chain" id="PRO_5004773100" evidence="2">
    <location>
        <begin position="28"/>
        <end position="324"/>
    </location>
</feature>
<dbReference type="PANTHER" id="PTHR42928:SF5">
    <property type="entry name" value="BLR1237 PROTEIN"/>
    <property type="match status" value="1"/>
</dbReference>
<evidence type="ECO:0000256" key="2">
    <source>
        <dbReference type="SAM" id="SignalP"/>
    </source>
</evidence>
<feature type="signal peptide" evidence="2">
    <location>
        <begin position="1"/>
        <end position="27"/>
    </location>
</feature>
<evidence type="ECO:0000313" key="4">
    <source>
        <dbReference type="Proteomes" id="UP000018733"/>
    </source>
</evidence>
<reference evidence="3 4" key="1">
    <citation type="journal article" date="2014" name="Genome Announc.">
        <title>Draft Genome Sequence of Advenella kashmirensis Strain W13003, a Polycyclic Aromatic Hydrocarbon-Degrading Bacterium.</title>
        <authorList>
            <person name="Wang X."/>
            <person name="Jin D."/>
            <person name="Zhou L."/>
            <person name="Wu L."/>
            <person name="An W."/>
            <person name="Zhao L."/>
        </authorList>
    </citation>
    <scope>NUCLEOTIDE SEQUENCE [LARGE SCALE GENOMIC DNA]</scope>
    <source>
        <strain evidence="3 4">W13003</strain>
    </source>
</reference>
<evidence type="ECO:0000256" key="1">
    <source>
        <dbReference type="ARBA" id="ARBA00006987"/>
    </source>
</evidence>
<dbReference type="STRING" id="1424334.W822_09280"/>
<dbReference type="Gene3D" id="3.40.190.150">
    <property type="entry name" value="Bordetella uptake gene, domain 1"/>
    <property type="match status" value="1"/>
</dbReference>
<accession>V8QVJ4</accession>
<sequence length="324" mass="33719">MTRQSILAHTKGIVFGLAAVLGSAASAQNFPTKPITVIVPYTVGGSSDVIARLVTQGMSEPLGQSVVVDNRAGAGGTIGTGLAARKGQGGYHLLMADNAQAVIPATYKKLNYDPVADFSMVGYVGEAPVMLFASGTSGIKSLEDLLTKARAQPGKITIGTGYGSPSHLMTELLQKKAGIELQIVPYKGAAAALTDMIAGHIDLVLSNSASGASYLSTDKAVVLAQSGSSRDPRFSKVPTFSEGGVPGFDVQYWFALLAPSDTPAPALQTLRGAMKKALVDPELSRKLYELGINKATSDADSMSSIKDEADLWKKVVIDSSISIN</sequence>
<name>V8QVJ4_9BURK</name>
<dbReference type="EMBL" id="AYXT01000009">
    <property type="protein sequence ID" value="ETF03009.1"/>
    <property type="molecule type" value="Genomic_DNA"/>
</dbReference>
<dbReference type="InterPro" id="IPR042100">
    <property type="entry name" value="Bug_dom1"/>
</dbReference>
<dbReference type="InterPro" id="IPR005064">
    <property type="entry name" value="BUG"/>
</dbReference>
<proteinExistence type="inferred from homology"/>
<keyword evidence="2" id="KW-0732">Signal</keyword>
<comment type="similarity">
    <text evidence="1">Belongs to the UPF0065 (bug) family.</text>
</comment>
<keyword evidence="4" id="KW-1185">Reference proteome</keyword>
<dbReference type="Gene3D" id="3.40.190.10">
    <property type="entry name" value="Periplasmic binding protein-like II"/>
    <property type="match status" value="1"/>
</dbReference>